<dbReference type="Gene3D" id="3.40.630.30">
    <property type="match status" value="1"/>
</dbReference>
<evidence type="ECO:0000259" key="1">
    <source>
        <dbReference type="PROSITE" id="PS51186"/>
    </source>
</evidence>
<dbReference type="EMBL" id="JACEON010000009">
    <property type="protein sequence ID" value="MBA4612210.1"/>
    <property type="molecule type" value="Genomic_DNA"/>
</dbReference>
<evidence type="ECO:0000313" key="3">
    <source>
        <dbReference type="Proteomes" id="UP000559404"/>
    </source>
</evidence>
<dbReference type="PANTHER" id="PTHR43792:SF16">
    <property type="entry name" value="N-ACETYLTRANSFERASE DOMAIN-CONTAINING PROTEIN"/>
    <property type="match status" value="1"/>
</dbReference>
<feature type="domain" description="N-acetyltransferase" evidence="1">
    <location>
        <begin position="15"/>
        <end position="177"/>
    </location>
</feature>
<organism evidence="2 3">
    <name type="scientific">Stappia taiwanensis</name>
    <dbReference type="NCBI Taxonomy" id="992267"/>
    <lineage>
        <taxon>Bacteria</taxon>
        <taxon>Pseudomonadati</taxon>
        <taxon>Pseudomonadota</taxon>
        <taxon>Alphaproteobacteria</taxon>
        <taxon>Hyphomicrobiales</taxon>
        <taxon>Stappiaceae</taxon>
        <taxon>Stappia</taxon>
    </lineage>
</organism>
<dbReference type="PROSITE" id="PS51186">
    <property type="entry name" value="GNAT"/>
    <property type="match status" value="1"/>
</dbReference>
<dbReference type="AlphaFoldDB" id="A0A838XZP4"/>
<dbReference type="SUPFAM" id="SSF55729">
    <property type="entry name" value="Acyl-CoA N-acyltransferases (Nat)"/>
    <property type="match status" value="1"/>
</dbReference>
<keyword evidence="2" id="KW-0808">Transferase</keyword>
<dbReference type="RefSeq" id="WP_181760407.1">
    <property type="nucleotide sequence ID" value="NZ_BMCR01000003.1"/>
</dbReference>
<dbReference type="PANTHER" id="PTHR43792">
    <property type="entry name" value="GNAT FAMILY, PUTATIVE (AFU_ORTHOLOGUE AFUA_3G00765)-RELATED-RELATED"/>
    <property type="match status" value="1"/>
</dbReference>
<comment type="caution">
    <text evidence="2">The sequence shown here is derived from an EMBL/GenBank/DDBJ whole genome shotgun (WGS) entry which is preliminary data.</text>
</comment>
<name>A0A838XZP4_9HYPH</name>
<dbReference type="InterPro" id="IPR000182">
    <property type="entry name" value="GNAT_dom"/>
</dbReference>
<gene>
    <name evidence="2" type="ORF">H1W37_11140</name>
</gene>
<dbReference type="Proteomes" id="UP000559404">
    <property type="component" value="Unassembled WGS sequence"/>
</dbReference>
<evidence type="ECO:0000313" key="2">
    <source>
        <dbReference type="EMBL" id="MBA4612210.1"/>
    </source>
</evidence>
<proteinExistence type="predicted"/>
<accession>A0A838XZP4</accession>
<reference evidence="2 3" key="2">
    <citation type="submission" date="2020-08" db="EMBL/GenBank/DDBJ databases">
        <title>Stappia taiwanensis sp. nov., isolated from a coastal thermal spring.</title>
        <authorList>
            <person name="Kampfer P."/>
        </authorList>
    </citation>
    <scope>NUCLEOTIDE SEQUENCE [LARGE SCALE GENOMIC DNA]</scope>
    <source>
        <strain evidence="2 3">DSM 23284</strain>
    </source>
</reference>
<dbReference type="InterPro" id="IPR051531">
    <property type="entry name" value="N-acetyltransferase"/>
</dbReference>
<keyword evidence="3" id="KW-1185">Reference proteome</keyword>
<sequence>MAGSAAIPELTTARLRLRGHRIEDFDECAALWADPGVVRHITGTPSTREQSWSRLLRYAGHWVHLGFGYWAIEERTTGLYVGEAGFADYRRDIEPSLEGCAEAGWLIAPRWQGRGFATEAVSALVAWGDRNLPQDMMACMISPENMASVRVAERVGFTPWTAGTYLGDTVQLYRRAARRD</sequence>
<protein>
    <submittedName>
        <fullName evidence="2">GNAT family N-acetyltransferase</fullName>
    </submittedName>
</protein>
<dbReference type="InterPro" id="IPR016181">
    <property type="entry name" value="Acyl_CoA_acyltransferase"/>
</dbReference>
<reference evidence="2 3" key="1">
    <citation type="submission" date="2020-07" db="EMBL/GenBank/DDBJ databases">
        <authorList>
            <person name="Li M."/>
        </authorList>
    </citation>
    <scope>NUCLEOTIDE SEQUENCE [LARGE SCALE GENOMIC DNA]</scope>
    <source>
        <strain evidence="2 3">DSM 23284</strain>
    </source>
</reference>
<dbReference type="GO" id="GO:0016747">
    <property type="term" value="F:acyltransferase activity, transferring groups other than amino-acyl groups"/>
    <property type="evidence" value="ECO:0007669"/>
    <property type="project" value="InterPro"/>
</dbReference>
<dbReference type="Pfam" id="PF13302">
    <property type="entry name" value="Acetyltransf_3"/>
    <property type="match status" value="1"/>
</dbReference>